<evidence type="ECO:0000256" key="1">
    <source>
        <dbReference type="SAM" id="MobiDB-lite"/>
    </source>
</evidence>
<proteinExistence type="predicted"/>
<evidence type="ECO:0000313" key="2">
    <source>
        <dbReference type="EMBL" id="CAI9153724.1"/>
    </source>
</evidence>
<dbReference type="EMBL" id="OX459946">
    <property type="protein sequence ID" value="CAI9153724.1"/>
    <property type="molecule type" value="Genomic_DNA"/>
</dbReference>
<evidence type="ECO:0000313" key="3">
    <source>
        <dbReference type="Proteomes" id="UP001176941"/>
    </source>
</evidence>
<feature type="region of interest" description="Disordered" evidence="1">
    <location>
        <begin position="1"/>
        <end position="23"/>
    </location>
</feature>
<gene>
    <name evidence="2" type="ORF">MRATA1EN1_LOCUS2686</name>
</gene>
<keyword evidence="3" id="KW-1185">Reference proteome</keyword>
<protein>
    <submittedName>
        <fullName evidence="2">Uncharacterized protein</fullName>
    </submittedName>
</protein>
<reference evidence="2" key="1">
    <citation type="submission" date="2023-04" db="EMBL/GenBank/DDBJ databases">
        <authorList>
            <consortium name="ELIXIR-Norway"/>
        </authorList>
    </citation>
    <scope>NUCLEOTIDE SEQUENCE [LARGE SCALE GENOMIC DNA]</scope>
</reference>
<accession>A0ABN8XWH2</accession>
<organism evidence="2 3">
    <name type="scientific">Rangifer tarandus platyrhynchus</name>
    <name type="common">Svalbard reindeer</name>
    <dbReference type="NCBI Taxonomy" id="3082113"/>
    <lineage>
        <taxon>Eukaryota</taxon>
        <taxon>Metazoa</taxon>
        <taxon>Chordata</taxon>
        <taxon>Craniata</taxon>
        <taxon>Vertebrata</taxon>
        <taxon>Euteleostomi</taxon>
        <taxon>Mammalia</taxon>
        <taxon>Eutheria</taxon>
        <taxon>Laurasiatheria</taxon>
        <taxon>Artiodactyla</taxon>
        <taxon>Ruminantia</taxon>
        <taxon>Pecora</taxon>
        <taxon>Cervidae</taxon>
        <taxon>Odocoileinae</taxon>
        <taxon>Rangifer</taxon>
    </lineage>
</organism>
<sequence length="68" mass="7041">MGPAGTGAVSAEDRAERGRSGWRGAAARFAASRRLSPLLPPGTAGESDGRMLALTFPGRCTECAPSWH</sequence>
<dbReference type="Proteomes" id="UP001176941">
    <property type="component" value="Chromosome 10"/>
</dbReference>
<name>A0ABN8XWH2_RANTA</name>